<dbReference type="InterPro" id="IPR004838">
    <property type="entry name" value="NHTrfase_class1_PyrdxlP-BS"/>
</dbReference>
<dbReference type="NCBIfam" id="TIGR01265">
    <property type="entry name" value="tyr_nico_aTase"/>
    <property type="match status" value="1"/>
</dbReference>
<dbReference type="InterPro" id="IPR015424">
    <property type="entry name" value="PyrdxlP-dep_Trfase"/>
</dbReference>
<feature type="domain" description="Aminotransferase class I/classII large" evidence="16">
    <location>
        <begin position="62"/>
        <end position="423"/>
    </location>
</feature>
<feature type="compositionally biased region" description="Polar residues" evidence="15">
    <location>
        <begin position="461"/>
        <end position="473"/>
    </location>
</feature>
<evidence type="ECO:0000256" key="6">
    <source>
        <dbReference type="ARBA" id="ARBA00015959"/>
    </source>
</evidence>
<dbReference type="InterPro" id="IPR015421">
    <property type="entry name" value="PyrdxlP-dep_Trfase_major"/>
</dbReference>
<evidence type="ECO:0000259" key="16">
    <source>
        <dbReference type="Pfam" id="PF00155"/>
    </source>
</evidence>
<feature type="modified residue" description="N6-(pyridoxal phosphate)lysine" evidence="14">
    <location>
        <position position="269"/>
    </location>
</feature>
<comment type="catalytic activity">
    <reaction evidence="12 13">
        <text>L-tyrosine + 2-oxoglutarate = 3-(4-hydroxyphenyl)pyruvate + L-glutamate</text>
        <dbReference type="Rhea" id="RHEA:15093"/>
        <dbReference type="ChEBI" id="CHEBI:16810"/>
        <dbReference type="ChEBI" id="CHEBI:29985"/>
        <dbReference type="ChEBI" id="CHEBI:36242"/>
        <dbReference type="ChEBI" id="CHEBI:58315"/>
        <dbReference type="EC" id="2.6.1.5"/>
    </reaction>
</comment>
<dbReference type="EMBL" id="LJIJ01000908">
    <property type="protein sequence ID" value="ODM93810.1"/>
    <property type="molecule type" value="Genomic_DNA"/>
</dbReference>
<evidence type="ECO:0000256" key="1">
    <source>
        <dbReference type="ARBA" id="ARBA00001933"/>
    </source>
</evidence>
<evidence type="ECO:0000256" key="12">
    <source>
        <dbReference type="ARBA" id="ARBA00047798"/>
    </source>
</evidence>
<dbReference type="UniPathway" id="UPA00139">
    <property type="reaction ID" value="UER00338"/>
</dbReference>
<keyword evidence="7 17" id="KW-0032">Aminotransferase</keyword>
<dbReference type="PANTHER" id="PTHR45744">
    <property type="entry name" value="TYROSINE AMINOTRANSFERASE"/>
    <property type="match status" value="1"/>
</dbReference>
<evidence type="ECO:0000256" key="7">
    <source>
        <dbReference type="ARBA" id="ARBA00022576"/>
    </source>
</evidence>
<evidence type="ECO:0000256" key="5">
    <source>
        <dbReference type="ARBA" id="ARBA00012749"/>
    </source>
</evidence>
<dbReference type="Pfam" id="PF00155">
    <property type="entry name" value="Aminotran_1_2"/>
    <property type="match status" value="1"/>
</dbReference>
<comment type="function">
    <text evidence="13">Transaminase involved in tyrosine breakdown. Converts tyrosine to p-hydroxyphenylpyruvate.</text>
</comment>
<protein>
    <recommendedName>
        <fullName evidence="6 13">Tyrosine aminotransferase</fullName>
        <shortName evidence="13">TAT</shortName>
        <ecNumber evidence="5 13">2.6.1.5</ecNumber>
    </recommendedName>
</protein>
<dbReference type="Gene3D" id="3.40.640.10">
    <property type="entry name" value="Type I PLP-dependent aspartate aminotransferase-like (Major domain)"/>
    <property type="match status" value="1"/>
</dbReference>
<evidence type="ECO:0000313" key="17">
    <source>
        <dbReference type="EMBL" id="ODM93810.1"/>
    </source>
</evidence>
<gene>
    <name evidence="17" type="ORF">Ocin01_12874</name>
</gene>
<dbReference type="GO" id="GO:0030170">
    <property type="term" value="F:pyridoxal phosphate binding"/>
    <property type="evidence" value="ECO:0007669"/>
    <property type="project" value="InterPro"/>
</dbReference>
<feature type="region of interest" description="Disordered" evidence="15">
    <location>
        <begin position="450"/>
        <end position="473"/>
    </location>
</feature>
<evidence type="ECO:0000256" key="2">
    <source>
        <dbReference type="ARBA" id="ARBA00005203"/>
    </source>
</evidence>
<dbReference type="GO" id="GO:0006559">
    <property type="term" value="P:L-phenylalanine catabolic process"/>
    <property type="evidence" value="ECO:0007669"/>
    <property type="project" value="UniProtKB-UniRule"/>
</dbReference>
<name>A0A1D2MLB4_ORCCI</name>
<dbReference type="InterPro" id="IPR005958">
    <property type="entry name" value="TyrNic_aminoTrfase"/>
</dbReference>
<evidence type="ECO:0000256" key="8">
    <source>
        <dbReference type="ARBA" id="ARBA00022679"/>
    </source>
</evidence>
<keyword evidence="10 13" id="KW-0663">Pyridoxal phosphate</keyword>
<evidence type="ECO:0000256" key="9">
    <source>
        <dbReference type="ARBA" id="ARBA00022878"/>
    </source>
</evidence>
<comment type="similarity">
    <text evidence="3 13">Belongs to the class-I pyridoxal-phosphate-dependent aminotransferase family.</text>
</comment>
<dbReference type="InterPro" id="IPR005957">
    <property type="entry name" value="Tyrosine_aminoTrfase"/>
</dbReference>
<dbReference type="Proteomes" id="UP000094527">
    <property type="component" value="Unassembled WGS sequence"/>
</dbReference>
<dbReference type="GO" id="GO:0006572">
    <property type="term" value="P:L-tyrosine catabolic process"/>
    <property type="evidence" value="ECO:0007669"/>
    <property type="project" value="UniProtKB-KW"/>
</dbReference>
<dbReference type="OMA" id="CALDLCI"/>
<comment type="subunit">
    <text evidence="4 13">Homodimer.</text>
</comment>
<proteinExistence type="inferred from homology"/>
<dbReference type="InterPro" id="IPR004839">
    <property type="entry name" value="Aminotransferase_I/II_large"/>
</dbReference>
<evidence type="ECO:0000256" key="10">
    <source>
        <dbReference type="ARBA" id="ARBA00022898"/>
    </source>
</evidence>
<organism evidence="17 18">
    <name type="scientific">Orchesella cincta</name>
    <name type="common">Springtail</name>
    <name type="synonym">Podura cincta</name>
    <dbReference type="NCBI Taxonomy" id="48709"/>
    <lineage>
        <taxon>Eukaryota</taxon>
        <taxon>Metazoa</taxon>
        <taxon>Ecdysozoa</taxon>
        <taxon>Arthropoda</taxon>
        <taxon>Hexapoda</taxon>
        <taxon>Collembola</taxon>
        <taxon>Entomobryomorpha</taxon>
        <taxon>Entomobryoidea</taxon>
        <taxon>Orchesellidae</taxon>
        <taxon>Orchesellinae</taxon>
        <taxon>Orchesella</taxon>
    </lineage>
</organism>
<evidence type="ECO:0000256" key="4">
    <source>
        <dbReference type="ARBA" id="ARBA00011738"/>
    </source>
</evidence>
<dbReference type="PANTHER" id="PTHR45744:SF2">
    <property type="entry name" value="TYROSINE AMINOTRANSFERASE"/>
    <property type="match status" value="1"/>
</dbReference>
<keyword evidence="9" id="KW-0828">Tyrosine catabolism</keyword>
<accession>A0A1D2MLB4</accession>
<keyword evidence="8 17" id="KW-0808">Transferase</keyword>
<dbReference type="OrthoDB" id="7042322at2759"/>
<dbReference type="InterPro" id="IPR015422">
    <property type="entry name" value="PyrdxlP-dep_Trfase_small"/>
</dbReference>
<evidence type="ECO:0000256" key="3">
    <source>
        <dbReference type="ARBA" id="ARBA00007441"/>
    </source>
</evidence>
<dbReference type="NCBIfam" id="TIGR01264">
    <property type="entry name" value="tyr_amTase_E"/>
    <property type="match status" value="1"/>
</dbReference>
<keyword evidence="18" id="KW-1185">Reference proteome</keyword>
<comment type="pathway">
    <text evidence="2 13">Amino-acid degradation; L-phenylalanine degradation; acetoacetate and fumarate from L-phenylalanine: step 2/6.</text>
</comment>
<dbReference type="PROSITE" id="PS00105">
    <property type="entry name" value="AA_TRANSFER_CLASS_1"/>
    <property type="match status" value="1"/>
</dbReference>
<dbReference type="SUPFAM" id="SSF53383">
    <property type="entry name" value="PLP-dependent transferases"/>
    <property type="match status" value="1"/>
</dbReference>
<evidence type="ECO:0000256" key="14">
    <source>
        <dbReference type="PIRSR" id="PIRSR000517-1"/>
    </source>
</evidence>
<sequence>MPESSATYGNANNVNVIGTEIALQQRKNVWNVRSSEFAKSTFNPIRSIVDSMKLEPHPEKYMIALSIGDPTIFGNLKPHEAIIEAIQNATTSMRFNGYAPTVGYAEARAAVAEYYTTPSSPVSPNDVILCSGCSHALDLCISSVASRGQNILMPRPGFSIYRTLANGYGINTKHYNLLPEKSWEVDLDHLESLIDKNTAAIVVNNPSNPCGSVYSEQHLRDILAIAERNCVPIIADEIYDFFVFKGEVFHPLATLSTNVPILSCSGLTKRFLVPGWRMGWILIHDRNNVFASEIRGALQSLSQRIIGSNTLVQGALPEILRNTPQSFFDDTIAQVQANAELAYEKLRACPGLNPVAPKGAMYLMVGIDMSRYPEFATEFQFVERLVSEQSVFCLPGKCFEYHDYFRIVLTVPKEQMLIALDRIIEFCHMHYIPDKVETLGLTEMVESEEDERMEMETSTTLANYRPTSQATKS</sequence>
<dbReference type="Gene3D" id="3.90.1150.10">
    <property type="entry name" value="Aspartate Aminotransferase, domain 1"/>
    <property type="match status" value="1"/>
</dbReference>
<evidence type="ECO:0000313" key="18">
    <source>
        <dbReference type="Proteomes" id="UP000094527"/>
    </source>
</evidence>
<dbReference type="EC" id="2.6.1.5" evidence="5 13"/>
<evidence type="ECO:0000256" key="15">
    <source>
        <dbReference type="SAM" id="MobiDB-lite"/>
    </source>
</evidence>
<reference evidence="17 18" key="1">
    <citation type="journal article" date="2016" name="Genome Biol. Evol.">
        <title>Gene Family Evolution Reflects Adaptation to Soil Environmental Stressors in the Genome of the Collembolan Orchesella cincta.</title>
        <authorList>
            <person name="Faddeeva-Vakhrusheva A."/>
            <person name="Derks M.F."/>
            <person name="Anvar S.Y."/>
            <person name="Agamennone V."/>
            <person name="Suring W."/>
            <person name="Smit S."/>
            <person name="van Straalen N.M."/>
            <person name="Roelofs D."/>
        </authorList>
    </citation>
    <scope>NUCLEOTIDE SEQUENCE [LARGE SCALE GENOMIC DNA]</scope>
    <source>
        <tissue evidence="17">Mixed pool</tissue>
    </source>
</reference>
<dbReference type="GO" id="GO:0004838">
    <property type="term" value="F:L-tyrosine-2-oxoglutarate transaminase activity"/>
    <property type="evidence" value="ECO:0007669"/>
    <property type="project" value="UniProtKB-UniRule"/>
</dbReference>
<dbReference type="CDD" id="cd00609">
    <property type="entry name" value="AAT_like"/>
    <property type="match status" value="1"/>
</dbReference>
<dbReference type="STRING" id="48709.A0A1D2MLB4"/>
<comment type="caution">
    <text evidence="17">The sequence shown here is derived from an EMBL/GenBank/DDBJ whole genome shotgun (WGS) entry which is preliminary data.</text>
</comment>
<keyword evidence="11" id="KW-0585">Phenylalanine catabolism</keyword>
<evidence type="ECO:0000256" key="11">
    <source>
        <dbReference type="ARBA" id="ARBA00023232"/>
    </source>
</evidence>
<dbReference type="AlphaFoldDB" id="A0A1D2MLB4"/>
<evidence type="ECO:0000256" key="13">
    <source>
        <dbReference type="PIRNR" id="PIRNR000517"/>
    </source>
</evidence>
<dbReference type="FunFam" id="3.40.640.10:FF:000048">
    <property type="entry name" value="tyrosine aminotransferase"/>
    <property type="match status" value="1"/>
</dbReference>
<dbReference type="PIRSF" id="PIRSF000517">
    <property type="entry name" value="Tyr_transaminase"/>
    <property type="match status" value="1"/>
</dbReference>
<comment type="cofactor">
    <cofactor evidence="1 13 14">
        <name>pyridoxal 5'-phosphate</name>
        <dbReference type="ChEBI" id="CHEBI:597326"/>
    </cofactor>
</comment>